<comment type="caution">
    <text evidence="1">The sequence shown here is derived from an EMBL/GenBank/DDBJ whole genome shotgun (WGS) entry which is preliminary data.</text>
</comment>
<proteinExistence type="predicted"/>
<sequence>MVPSPIDTGLHSPVGQNWFQKLKADLTAKAMASEILLHIFVAVISFVPDTLVHLSRIHERFTEVLERSGHTFLYQGYNPRCLSIDFPEVEFSKAMDDAEETLFGGISRLNGSGSRRGS</sequence>
<evidence type="ECO:0000313" key="1">
    <source>
        <dbReference type="EMBL" id="KAF2293122.1"/>
    </source>
</evidence>
<name>A0A6A6KVT1_HEVBR</name>
<reference evidence="1 2" key="1">
    <citation type="journal article" date="2020" name="Mol. Plant">
        <title>The Chromosome-Based Rubber Tree Genome Provides New Insights into Spurge Genome Evolution and Rubber Biosynthesis.</title>
        <authorList>
            <person name="Liu J."/>
            <person name="Shi C."/>
            <person name="Shi C.C."/>
            <person name="Li W."/>
            <person name="Zhang Q.J."/>
            <person name="Zhang Y."/>
            <person name="Li K."/>
            <person name="Lu H.F."/>
            <person name="Shi C."/>
            <person name="Zhu S.T."/>
            <person name="Xiao Z.Y."/>
            <person name="Nan H."/>
            <person name="Yue Y."/>
            <person name="Zhu X.G."/>
            <person name="Wu Y."/>
            <person name="Hong X.N."/>
            <person name="Fan G.Y."/>
            <person name="Tong Y."/>
            <person name="Zhang D."/>
            <person name="Mao C.L."/>
            <person name="Liu Y.L."/>
            <person name="Hao S.J."/>
            <person name="Liu W.Q."/>
            <person name="Lv M.Q."/>
            <person name="Zhang H.B."/>
            <person name="Liu Y."/>
            <person name="Hu-Tang G.R."/>
            <person name="Wang J.P."/>
            <person name="Wang J.H."/>
            <person name="Sun Y.H."/>
            <person name="Ni S.B."/>
            <person name="Chen W.B."/>
            <person name="Zhang X.C."/>
            <person name="Jiao Y.N."/>
            <person name="Eichler E.E."/>
            <person name="Li G.H."/>
            <person name="Liu X."/>
            <person name="Gao L.Z."/>
        </authorList>
    </citation>
    <scope>NUCLEOTIDE SEQUENCE [LARGE SCALE GENOMIC DNA]</scope>
    <source>
        <strain evidence="2">cv. GT1</strain>
        <tissue evidence="1">Leaf</tissue>
    </source>
</reference>
<dbReference type="EMBL" id="JAAGAX010000014">
    <property type="protein sequence ID" value="KAF2293122.1"/>
    <property type="molecule type" value="Genomic_DNA"/>
</dbReference>
<evidence type="ECO:0000313" key="2">
    <source>
        <dbReference type="Proteomes" id="UP000467840"/>
    </source>
</evidence>
<keyword evidence="2" id="KW-1185">Reference proteome</keyword>
<dbReference type="AlphaFoldDB" id="A0A6A6KVT1"/>
<accession>A0A6A6KVT1</accession>
<gene>
    <name evidence="1" type="ORF">GH714_037239</name>
</gene>
<organism evidence="1 2">
    <name type="scientific">Hevea brasiliensis</name>
    <name type="common">Para rubber tree</name>
    <name type="synonym">Siphonia brasiliensis</name>
    <dbReference type="NCBI Taxonomy" id="3981"/>
    <lineage>
        <taxon>Eukaryota</taxon>
        <taxon>Viridiplantae</taxon>
        <taxon>Streptophyta</taxon>
        <taxon>Embryophyta</taxon>
        <taxon>Tracheophyta</taxon>
        <taxon>Spermatophyta</taxon>
        <taxon>Magnoliopsida</taxon>
        <taxon>eudicotyledons</taxon>
        <taxon>Gunneridae</taxon>
        <taxon>Pentapetalae</taxon>
        <taxon>rosids</taxon>
        <taxon>fabids</taxon>
        <taxon>Malpighiales</taxon>
        <taxon>Euphorbiaceae</taxon>
        <taxon>Crotonoideae</taxon>
        <taxon>Micrandreae</taxon>
        <taxon>Hevea</taxon>
    </lineage>
</organism>
<dbReference type="Proteomes" id="UP000467840">
    <property type="component" value="Chromosome 13"/>
</dbReference>
<protein>
    <submittedName>
        <fullName evidence="1">Uncharacterized protein</fullName>
    </submittedName>
</protein>